<dbReference type="OrthoDB" id="2628078at2759"/>
<evidence type="ECO:0000313" key="2">
    <source>
        <dbReference type="Proteomes" id="UP000054018"/>
    </source>
</evidence>
<dbReference type="InterPro" id="IPR031755">
    <property type="entry name" value="Inhibitor_I66"/>
</dbReference>
<dbReference type="EMBL" id="KN833821">
    <property type="protein sequence ID" value="KIK17717.1"/>
    <property type="molecule type" value="Genomic_DNA"/>
</dbReference>
<dbReference type="CDD" id="cd23428">
    <property type="entry name" value="beta-trefoil_Ricin_SPI"/>
    <property type="match status" value="1"/>
</dbReference>
<dbReference type="Gene3D" id="2.80.10.50">
    <property type="match status" value="1"/>
</dbReference>
<dbReference type="GO" id="GO:0004867">
    <property type="term" value="F:serine-type endopeptidase inhibitor activity"/>
    <property type="evidence" value="ECO:0007669"/>
    <property type="project" value="InterPro"/>
</dbReference>
<proteinExistence type="predicted"/>
<gene>
    <name evidence="1" type="ORF">PISMIDRAFT_684954</name>
</gene>
<dbReference type="AlphaFoldDB" id="A0A0C9Z5K5"/>
<organism evidence="1 2">
    <name type="scientific">Pisolithus microcarpus 441</name>
    <dbReference type="NCBI Taxonomy" id="765257"/>
    <lineage>
        <taxon>Eukaryota</taxon>
        <taxon>Fungi</taxon>
        <taxon>Dikarya</taxon>
        <taxon>Basidiomycota</taxon>
        <taxon>Agaricomycotina</taxon>
        <taxon>Agaricomycetes</taxon>
        <taxon>Agaricomycetidae</taxon>
        <taxon>Boletales</taxon>
        <taxon>Sclerodermatineae</taxon>
        <taxon>Pisolithaceae</taxon>
        <taxon>Pisolithus</taxon>
    </lineage>
</organism>
<name>A0A0C9Z5K5_9AGAM</name>
<accession>A0A0C9Z5K5</accession>
<reference evidence="1 2" key="1">
    <citation type="submission" date="2014-04" db="EMBL/GenBank/DDBJ databases">
        <authorList>
            <consortium name="DOE Joint Genome Institute"/>
            <person name="Kuo A."/>
            <person name="Kohler A."/>
            <person name="Costa M.D."/>
            <person name="Nagy L.G."/>
            <person name="Floudas D."/>
            <person name="Copeland A."/>
            <person name="Barry K.W."/>
            <person name="Cichocki N."/>
            <person name="Veneault-Fourrey C."/>
            <person name="LaButti K."/>
            <person name="Lindquist E.A."/>
            <person name="Lipzen A."/>
            <person name="Lundell T."/>
            <person name="Morin E."/>
            <person name="Murat C."/>
            <person name="Sun H."/>
            <person name="Tunlid A."/>
            <person name="Henrissat B."/>
            <person name="Grigoriev I.V."/>
            <person name="Hibbett D.S."/>
            <person name="Martin F."/>
            <person name="Nordberg H.P."/>
            <person name="Cantor M.N."/>
            <person name="Hua S.X."/>
        </authorList>
    </citation>
    <scope>NUCLEOTIDE SEQUENCE [LARGE SCALE GENOMIC DNA]</scope>
    <source>
        <strain evidence="1 2">441</strain>
    </source>
</reference>
<reference evidence="2" key="2">
    <citation type="submission" date="2015-01" db="EMBL/GenBank/DDBJ databases">
        <title>Evolutionary Origins and Diversification of the Mycorrhizal Mutualists.</title>
        <authorList>
            <consortium name="DOE Joint Genome Institute"/>
            <consortium name="Mycorrhizal Genomics Consortium"/>
            <person name="Kohler A."/>
            <person name="Kuo A."/>
            <person name="Nagy L.G."/>
            <person name="Floudas D."/>
            <person name="Copeland A."/>
            <person name="Barry K.W."/>
            <person name="Cichocki N."/>
            <person name="Veneault-Fourrey C."/>
            <person name="LaButti K."/>
            <person name="Lindquist E.A."/>
            <person name="Lipzen A."/>
            <person name="Lundell T."/>
            <person name="Morin E."/>
            <person name="Murat C."/>
            <person name="Riley R."/>
            <person name="Ohm R."/>
            <person name="Sun H."/>
            <person name="Tunlid A."/>
            <person name="Henrissat B."/>
            <person name="Grigoriev I.V."/>
            <person name="Hibbett D.S."/>
            <person name="Martin F."/>
        </authorList>
    </citation>
    <scope>NUCLEOTIDE SEQUENCE [LARGE SCALE GENOMIC DNA]</scope>
    <source>
        <strain evidence="2">441</strain>
    </source>
</reference>
<dbReference type="Proteomes" id="UP000054018">
    <property type="component" value="Unassembled WGS sequence"/>
</dbReference>
<dbReference type="Pfam" id="PF16850">
    <property type="entry name" value="Inhibitor_I66"/>
    <property type="match status" value="1"/>
</dbReference>
<evidence type="ECO:0000313" key="1">
    <source>
        <dbReference type="EMBL" id="KIK17717.1"/>
    </source>
</evidence>
<dbReference type="HOGENOM" id="CLU_118219_0_0_1"/>
<keyword evidence="2" id="KW-1185">Reference proteome</keyword>
<sequence>MSPTLAPGNKEYIIRTLDGRNLGLPFIVQPGIVVFPIPIPIVALPEGLLPQRFQVEHLGENIYRIGDAVDFRSRLFSYREVDPERWIVIFRPNHDAYTIEKVDSSAAWVAPPVGQPDSQILVQQVPVGESNPPTYPSNALFRFEPVA</sequence>
<protein>
    <submittedName>
        <fullName evidence="1">Uncharacterized protein</fullName>
    </submittedName>
</protein>